<reference evidence="1" key="1">
    <citation type="submission" date="2022-08" db="UniProtKB">
        <authorList>
            <consortium name="EnsemblMetazoa"/>
        </authorList>
    </citation>
    <scope>IDENTIFICATION</scope>
    <source>
        <strain evidence="1">EBRO</strain>
    </source>
</reference>
<dbReference type="VEuPathDB" id="VectorBase:AATE010290"/>
<dbReference type="EnsemblMetazoa" id="AATE010290-RA">
    <property type="protein sequence ID" value="AATE010290-PA.1"/>
    <property type="gene ID" value="AATE010290"/>
</dbReference>
<protein>
    <submittedName>
        <fullName evidence="1">Uncharacterized protein</fullName>
    </submittedName>
</protein>
<evidence type="ECO:0000313" key="1">
    <source>
        <dbReference type="EnsemblMetazoa" id="AATE010290-PA.1"/>
    </source>
</evidence>
<proteinExistence type="predicted"/>
<sequence length="111" mass="11944">MAVFDTLLAAAVPAIPAESCQALGHHSAPVWQWANSLADSDSVQALARIVSVVIIIIIIIIILLLLHIFIIIDALSTRLAPGMQARPAQQMQMSSSRIFALVLLFQHVGPI</sequence>
<organism evidence="1">
    <name type="scientific">Anopheles atroparvus</name>
    <name type="common">European mosquito</name>
    <dbReference type="NCBI Taxonomy" id="41427"/>
    <lineage>
        <taxon>Eukaryota</taxon>
        <taxon>Metazoa</taxon>
        <taxon>Ecdysozoa</taxon>
        <taxon>Arthropoda</taxon>
        <taxon>Hexapoda</taxon>
        <taxon>Insecta</taxon>
        <taxon>Pterygota</taxon>
        <taxon>Neoptera</taxon>
        <taxon>Endopterygota</taxon>
        <taxon>Diptera</taxon>
        <taxon>Nematocera</taxon>
        <taxon>Culicoidea</taxon>
        <taxon>Culicidae</taxon>
        <taxon>Anophelinae</taxon>
        <taxon>Anopheles</taxon>
    </lineage>
</organism>
<name>A0A182J2T3_ANOAO</name>
<dbReference type="AlphaFoldDB" id="A0A182J2T3"/>
<accession>A0A182J2T3</accession>